<dbReference type="Proteomes" id="UP000596063">
    <property type="component" value="Chromosome"/>
</dbReference>
<evidence type="ECO:0000256" key="2">
    <source>
        <dbReference type="ARBA" id="ARBA00022729"/>
    </source>
</evidence>
<name>A0A7T4R4G9_9GAMM</name>
<sequence length="274" mass="30175">MALLTLSGCASSTAGPSDEPTEQQQAYDKANILPADEATVVAYPEQEYNDPLIGFNRAVFAFNDVSYRYVLIPVAKAYKFAIPDPVRGSVGNFFTNIKSPISIVNHLLQGEGKRAGNTSLRFLINTTIGIVGLFDPAANWWDLEPTPTGFADTLEKHGSGRGTYIVLPFLGPSDLRGGAGVIADYFLNPIPYLTEQPDTAIITATDATQDFADKADKYPTLRDNSDDPYLFFRNMYLQGEMRDSQFPDISGRQGQQRRNQHPQSSDQPSQHEAE</sequence>
<gene>
    <name evidence="4" type="ORF">I6N98_09375</name>
</gene>
<dbReference type="EMBL" id="CP066167">
    <property type="protein sequence ID" value="QQD20130.1"/>
    <property type="molecule type" value="Genomic_DNA"/>
</dbReference>
<evidence type="ECO:0000256" key="3">
    <source>
        <dbReference type="SAM" id="MobiDB-lite"/>
    </source>
</evidence>
<protein>
    <submittedName>
        <fullName evidence="4">VacJ family lipoprotein</fullName>
    </submittedName>
</protein>
<dbReference type="PRINTS" id="PR01805">
    <property type="entry name" value="VACJLIPOPROT"/>
</dbReference>
<keyword evidence="4" id="KW-0449">Lipoprotein</keyword>
<evidence type="ECO:0000313" key="4">
    <source>
        <dbReference type="EMBL" id="QQD20130.1"/>
    </source>
</evidence>
<dbReference type="KEGG" id="snan:I6N98_09375"/>
<dbReference type="PANTHER" id="PTHR30035:SF3">
    <property type="entry name" value="INTERMEMBRANE PHOSPHOLIPID TRANSPORT SYSTEM LIPOPROTEIN MLAA"/>
    <property type="match status" value="1"/>
</dbReference>
<feature type="region of interest" description="Disordered" evidence="3">
    <location>
        <begin position="1"/>
        <end position="25"/>
    </location>
</feature>
<keyword evidence="5" id="KW-1185">Reference proteome</keyword>
<evidence type="ECO:0000313" key="5">
    <source>
        <dbReference type="Proteomes" id="UP000596063"/>
    </source>
</evidence>
<accession>A0A7T4R4G9</accession>
<feature type="region of interest" description="Disordered" evidence="3">
    <location>
        <begin position="243"/>
        <end position="274"/>
    </location>
</feature>
<keyword evidence="2" id="KW-0732">Signal</keyword>
<reference evidence="4 5" key="1">
    <citation type="submission" date="2020-12" db="EMBL/GenBank/DDBJ databases">
        <authorList>
            <person name="Shan Y."/>
        </authorList>
    </citation>
    <scope>NUCLEOTIDE SEQUENCE [LARGE SCALE GENOMIC DNA]</scope>
    <source>
        <strain evidence="5">csc3.9</strain>
    </source>
</reference>
<dbReference type="AlphaFoldDB" id="A0A7T4R4G9"/>
<proteinExistence type="inferred from homology"/>
<dbReference type="GO" id="GO:0016020">
    <property type="term" value="C:membrane"/>
    <property type="evidence" value="ECO:0007669"/>
    <property type="project" value="InterPro"/>
</dbReference>
<comment type="similarity">
    <text evidence="1">Belongs to the MlaA family.</text>
</comment>
<dbReference type="InterPro" id="IPR007428">
    <property type="entry name" value="MlaA"/>
</dbReference>
<organism evidence="4 5">
    <name type="scientific">Spongiibacter nanhainus</name>
    <dbReference type="NCBI Taxonomy" id="2794344"/>
    <lineage>
        <taxon>Bacteria</taxon>
        <taxon>Pseudomonadati</taxon>
        <taxon>Pseudomonadota</taxon>
        <taxon>Gammaproteobacteria</taxon>
        <taxon>Cellvibrionales</taxon>
        <taxon>Spongiibacteraceae</taxon>
        <taxon>Spongiibacter</taxon>
    </lineage>
</organism>
<dbReference type="GO" id="GO:0120010">
    <property type="term" value="P:intermembrane phospholipid transfer"/>
    <property type="evidence" value="ECO:0007669"/>
    <property type="project" value="TreeGrafter"/>
</dbReference>
<evidence type="ECO:0000256" key="1">
    <source>
        <dbReference type="ARBA" id="ARBA00010634"/>
    </source>
</evidence>
<dbReference type="PANTHER" id="PTHR30035">
    <property type="entry name" value="LIPOPROTEIN VACJ-RELATED"/>
    <property type="match status" value="1"/>
</dbReference>
<dbReference type="Pfam" id="PF04333">
    <property type="entry name" value="MlaA"/>
    <property type="match status" value="1"/>
</dbReference>